<proteinExistence type="predicted"/>
<dbReference type="EMBL" id="BTGU01000133">
    <property type="protein sequence ID" value="GMN62721.1"/>
    <property type="molecule type" value="Genomic_DNA"/>
</dbReference>
<comment type="caution">
    <text evidence="1">The sequence shown here is derived from an EMBL/GenBank/DDBJ whole genome shotgun (WGS) entry which is preliminary data.</text>
</comment>
<dbReference type="AlphaFoldDB" id="A0AA88J6Y1"/>
<gene>
    <name evidence="1" type="ORF">TIFTF001_031791</name>
</gene>
<keyword evidence="2" id="KW-1185">Reference proteome</keyword>
<reference evidence="1" key="1">
    <citation type="submission" date="2023-07" db="EMBL/GenBank/DDBJ databases">
        <title>draft genome sequence of fig (Ficus carica).</title>
        <authorList>
            <person name="Takahashi T."/>
            <person name="Nishimura K."/>
        </authorList>
    </citation>
    <scope>NUCLEOTIDE SEQUENCE</scope>
</reference>
<evidence type="ECO:0000313" key="2">
    <source>
        <dbReference type="Proteomes" id="UP001187192"/>
    </source>
</evidence>
<dbReference type="Proteomes" id="UP001187192">
    <property type="component" value="Unassembled WGS sequence"/>
</dbReference>
<evidence type="ECO:0000313" key="1">
    <source>
        <dbReference type="EMBL" id="GMN62721.1"/>
    </source>
</evidence>
<organism evidence="1 2">
    <name type="scientific">Ficus carica</name>
    <name type="common">Common fig</name>
    <dbReference type="NCBI Taxonomy" id="3494"/>
    <lineage>
        <taxon>Eukaryota</taxon>
        <taxon>Viridiplantae</taxon>
        <taxon>Streptophyta</taxon>
        <taxon>Embryophyta</taxon>
        <taxon>Tracheophyta</taxon>
        <taxon>Spermatophyta</taxon>
        <taxon>Magnoliopsida</taxon>
        <taxon>eudicotyledons</taxon>
        <taxon>Gunneridae</taxon>
        <taxon>Pentapetalae</taxon>
        <taxon>rosids</taxon>
        <taxon>fabids</taxon>
        <taxon>Rosales</taxon>
        <taxon>Moraceae</taxon>
        <taxon>Ficeae</taxon>
        <taxon>Ficus</taxon>
    </lineage>
</organism>
<name>A0AA88J6Y1_FICCA</name>
<sequence>MAQQNQRSPGIGVLPAPVNQSATPEIPNAYLVISENPIASEVPVIDESLAILPTPPVRTLKELYDKFRRMKALEFKGLTNLIKADNWLVNL</sequence>
<protein>
    <submittedName>
        <fullName evidence="1">Uncharacterized protein</fullName>
    </submittedName>
</protein>
<accession>A0AA88J6Y1</accession>